<dbReference type="GeneID" id="77924386"/>
<keyword evidence="2" id="KW-1185">Reference proteome</keyword>
<dbReference type="EMBL" id="MK814760">
    <property type="protein sequence ID" value="QGT55011.1"/>
    <property type="molecule type" value="Genomic_DNA"/>
</dbReference>
<gene>
    <name evidence="1" type="primary">18</name>
    <name evidence="1" type="ORF">SEA_FORZA_18</name>
</gene>
<dbReference type="RefSeq" id="YP_010648898.1">
    <property type="nucleotide sequence ID" value="NC_070763.1"/>
</dbReference>
<dbReference type="Proteomes" id="UP000423482">
    <property type="component" value="Segment"/>
</dbReference>
<evidence type="ECO:0000313" key="2">
    <source>
        <dbReference type="Proteomes" id="UP000423482"/>
    </source>
</evidence>
<reference evidence="1 2" key="1">
    <citation type="submission" date="2019-04" db="EMBL/GenBank/DDBJ databases">
        <authorList>
            <person name="Pope W.H."/>
            <person name="Garlena R.A."/>
            <person name="Russell D.A."/>
            <person name="Jacobs-Sera D."/>
            <person name="Hatfull G.F."/>
        </authorList>
    </citation>
    <scope>NUCLEOTIDE SEQUENCE [LARGE SCALE GENOMIC DNA]</scope>
</reference>
<accession>A0A650F0G2</accession>
<dbReference type="KEGG" id="vg:77924386"/>
<name>A0A650F0G2_9CAUD</name>
<organism evidence="1 2">
    <name type="scientific">Gordonia phage Forza</name>
    <dbReference type="NCBI Taxonomy" id="2571247"/>
    <lineage>
        <taxon>Viruses</taxon>
        <taxon>Duplodnaviria</taxon>
        <taxon>Heunggongvirae</taxon>
        <taxon>Uroviricota</taxon>
        <taxon>Caudoviricetes</taxon>
        <taxon>Forzavirus</taxon>
        <taxon>Forzavirus forza</taxon>
    </lineage>
</organism>
<evidence type="ECO:0000313" key="1">
    <source>
        <dbReference type="EMBL" id="QGT55011.1"/>
    </source>
</evidence>
<proteinExistence type="predicted"/>
<sequence>MEHFTNPFDLIASVDGEGTRNEVMDLIASKIDETKDMDRFVNTKPRQTDLSAQLDRFFA</sequence>
<protein>
    <submittedName>
        <fullName evidence="1">Uncharacterized protein</fullName>
    </submittedName>
</protein>